<dbReference type="RefSeq" id="WP_151106896.1">
    <property type="nucleotide sequence ID" value="NZ_WAEM01000002.1"/>
</dbReference>
<proteinExistence type="predicted"/>
<keyword evidence="2" id="KW-1185">Reference proteome</keyword>
<dbReference type="PROSITE" id="PS51257">
    <property type="entry name" value="PROKAR_LIPOPROTEIN"/>
    <property type="match status" value="1"/>
</dbReference>
<dbReference type="Proteomes" id="UP000490922">
    <property type="component" value="Unassembled WGS sequence"/>
</dbReference>
<protein>
    <submittedName>
        <fullName evidence="1">DUF4270 domain-containing protein</fullName>
    </submittedName>
</protein>
<name>A0A7J5AH03_9FLAO</name>
<dbReference type="EMBL" id="WAEM01000002">
    <property type="protein sequence ID" value="KAB1156902.1"/>
    <property type="molecule type" value="Genomic_DNA"/>
</dbReference>
<reference evidence="1 2" key="1">
    <citation type="submission" date="2019-09" db="EMBL/GenBank/DDBJ databases">
        <title>Flavobacterium sp. nov., isolated from glacier ice.</title>
        <authorList>
            <person name="Liu Q."/>
        </authorList>
    </citation>
    <scope>NUCLEOTIDE SEQUENCE [LARGE SCALE GENOMIC DNA]</scope>
    <source>
        <strain evidence="1 2">NBRC 112527</strain>
    </source>
</reference>
<evidence type="ECO:0000313" key="2">
    <source>
        <dbReference type="Proteomes" id="UP000490922"/>
    </source>
</evidence>
<comment type="caution">
    <text evidence="1">The sequence shown here is derived from an EMBL/GenBank/DDBJ whole genome shotgun (WGS) entry which is preliminary data.</text>
</comment>
<dbReference type="AlphaFoldDB" id="A0A7J5AH03"/>
<evidence type="ECO:0000313" key="1">
    <source>
        <dbReference type="EMBL" id="KAB1156902.1"/>
    </source>
</evidence>
<dbReference type="OrthoDB" id="1466062at2"/>
<accession>A0A7J5AH03</accession>
<gene>
    <name evidence="1" type="ORF">F6464_06000</name>
</gene>
<sequence>MNNNSFKSYILFALTTIFFASCDKDFNGIGTDIIGDDNFEIKQFEKSVVAFNQNLGPVQSNNLPINALGIYNNPAFGETTANFATQVVLQTVNPTIDVALKPEIESVVLYIPYFSIKTKLKEDGVGGIYELDSIYGPAASKIKLGIYESGYYMRDFDPATQDSQVYNTNQNSLFDNVKGQLLYTNEEFVFSDAELTEINSETKEVTARKSPGIELTLNKDFFTEKIINASPGKLTTNDVFKNYFRGLYFKVEKSGTSSQLALIDFRKGTITVKYKENKSLTETDEKDRVSKSIVLNLTGNSVNLFQNNYSQSYIDGITSPNTTDGDEKLYLKGGEGSMGVINIFKDNELDLLRTNKWLINDAILTFTIDATTMANASEPNRIYLYDLNNKKQLLDYTFDSSLGSSSKFNKNTHGGIIEKETVSKRGIRYKIRLTNHIRNLISNDTVTNVKLGLVVTENIADVSNKKLATPVFAGNIKQIPTSSVINPLGTVLFGTNPKSEDQDKRLKFEIYYTKPN</sequence>
<dbReference type="InterPro" id="IPR025366">
    <property type="entry name" value="DUF4270"/>
</dbReference>
<dbReference type="Pfam" id="PF14092">
    <property type="entry name" value="DUF4270"/>
    <property type="match status" value="1"/>
</dbReference>
<organism evidence="1 2">
    <name type="scientific">Flavobacterium luteum</name>
    <dbReference type="NCBI Taxonomy" id="2026654"/>
    <lineage>
        <taxon>Bacteria</taxon>
        <taxon>Pseudomonadati</taxon>
        <taxon>Bacteroidota</taxon>
        <taxon>Flavobacteriia</taxon>
        <taxon>Flavobacteriales</taxon>
        <taxon>Flavobacteriaceae</taxon>
        <taxon>Flavobacterium</taxon>
    </lineage>
</organism>